<keyword evidence="1" id="KW-1133">Transmembrane helix</keyword>
<evidence type="ECO:0000256" key="1">
    <source>
        <dbReference type="SAM" id="Phobius"/>
    </source>
</evidence>
<organism evidence="2 3">
    <name type="scientific">Mesorhizobium australicum</name>
    <dbReference type="NCBI Taxonomy" id="536018"/>
    <lineage>
        <taxon>Bacteria</taxon>
        <taxon>Pseudomonadati</taxon>
        <taxon>Pseudomonadota</taxon>
        <taxon>Alphaproteobacteria</taxon>
        <taxon>Hyphomicrobiales</taxon>
        <taxon>Phyllobacteriaceae</taxon>
        <taxon>Mesorhizobium</taxon>
    </lineage>
</organism>
<reference evidence="3" key="1">
    <citation type="submission" date="2017-04" db="EMBL/GenBank/DDBJ databases">
        <authorList>
            <person name="Varghese N."/>
            <person name="Submissions S."/>
        </authorList>
    </citation>
    <scope>NUCLEOTIDE SEQUENCE [LARGE SCALE GENOMIC DNA]</scope>
    <source>
        <strain evidence="3">B5P</strain>
    </source>
</reference>
<sequence>MMGKDIFECGFNAWLAMGILSIGLPLVAVLLLLAIAAFGRYVLTGRWSTRMGVR</sequence>
<evidence type="ECO:0000313" key="3">
    <source>
        <dbReference type="Proteomes" id="UP000193083"/>
    </source>
</evidence>
<dbReference type="RefSeq" id="WP_176247374.1">
    <property type="nucleotide sequence ID" value="NZ_FXBL01000002.1"/>
</dbReference>
<dbReference type="Proteomes" id="UP000193083">
    <property type="component" value="Unassembled WGS sequence"/>
</dbReference>
<name>A0A1X7MMU9_9HYPH</name>
<keyword evidence="3" id="KW-1185">Reference proteome</keyword>
<dbReference type="EMBL" id="FXBL01000002">
    <property type="protein sequence ID" value="SMH26159.1"/>
    <property type="molecule type" value="Genomic_DNA"/>
</dbReference>
<protein>
    <submittedName>
        <fullName evidence="2">Uncharacterized protein</fullName>
    </submittedName>
</protein>
<evidence type="ECO:0000313" key="2">
    <source>
        <dbReference type="EMBL" id="SMH26159.1"/>
    </source>
</evidence>
<keyword evidence="1" id="KW-0472">Membrane</keyword>
<keyword evidence="1" id="KW-0812">Transmembrane</keyword>
<dbReference type="AlphaFoldDB" id="A0A1X7MMU9"/>
<proteinExistence type="predicted"/>
<feature type="transmembrane region" description="Helical" evidence="1">
    <location>
        <begin position="12"/>
        <end position="43"/>
    </location>
</feature>
<gene>
    <name evidence="2" type="ORF">SAMN02982922_0057</name>
</gene>
<accession>A0A1X7MMU9</accession>